<keyword evidence="2" id="KW-1133">Transmembrane helix</keyword>
<protein>
    <submittedName>
        <fullName evidence="3">Uncharacterized protein</fullName>
    </submittedName>
</protein>
<accession>A0A5H3CWX7</accession>
<evidence type="ECO:0000256" key="1">
    <source>
        <dbReference type="SAM" id="MobiDB-lite"/>
    </source>
</evidence>
<dbReference type="Proteomes" id="UP001236283">
    <property type="component" value="Segment"/>
</dbReference>
<evidence type="ECO:0000256" key="2">
    <source>
        <dbReference type="SAM" id="Phobius"/>
    </source>
</evidence>
<reference evidence="3" key="1">
    <citation type="journal article" date="2019" name="J. ISSAAS">
        <title>Identification of 'Missing Link' Families of Small DNA Tumor Viruses.</title>
        <authorList>
            <person name="Welch N.L."/>
            <person name="Tisza M.J."/>
            <person name="Belford A."/>
            <person name="Pastrana D.V."/>
            <person name="Pang Y.-Y.S."/>
            <person name="Schiller J.T."/>
            <person name="An P."/>
            <person name="Cantalupo P.G."/>
            <person name="Pipas J.M."/>
            <person name="Koda S."/>
            <person name="Subramaniam K."/>
            <person name="Waltzek T.B."/>
            <person name="Bian C."/>
            <person name="Shi Q."/>
            <person name="Ruan Z."/>
            <person name="Ng T.F.-F."/>
            <person name="Starrett G.J."/>
            <person name="Buck C.B."/>
        </authorList>
    </citation>
    <scope>NUCLEOTIDE SEQUENCE</scope>
    <source>
        <strain evidence="3">5205</strain>
    </source>
</reference>
<evidence type="ECO:0000313" key="3">
    <source>
        <dbReference type="EMBL" id="DAC80264.1"/>
    </source>
</evidence>
<dbReference type="EMBL" id="BK010888">
    <property type="protein sequence ID" value="DAC80264.1"/>
    <property type="molecule type" value="Genomic_DNA"/>
</dbReference>
<proteinExistence type="predicted"/>
<evidence type="ECO:0000313" key="4">
    <source>
        <dbReference type="Proteomes" id="UP001236283"/>
    </source>
</evidence>
<sequence length="119" mass="13042">MSDNSQQPNAAAELTSAENTAPTPVDTMPYHDITMTNLDMAQLTDDDDRSLVNFLLGELGETHEAYLDFLTASLGELLFVFFFAFLPHAWGAGCQRQLGGLCREQIILAGPLPDCSRYA</sequence>
<feature type="region of interest" description="Disordered" evidence="1">
    <location>
        <begin position="1"/>
        <end position="28"/>
    </location>
</feature>
<feature type="transmembrane region" description="Helical" evidence="2">
    <location>
        <begin position="65"/>
        <end position="86"/>
    </location>
</feature>
<organism evidence="3 4">
    <name type="scientific">Branchiostoma lancelet adintovirus</name>
    <dbReference type="NCBI Taxonomy" id="2597807"/>
    <lineage>
        <taxon>Viruses</taxon>
        <taxon>Varidnaviria</taxon>
        <taxon>Bamfordvirae</taxon>
        <taxon>Preplasmiviricota</taxon>
        <taxon>Polisuviricotina</taxon>
        <taxon>Polintoviricetes</taxon>
        <taxon>Orthopolintovirales</taxon>
        <taxon>Adintoviridae</taxon>
    </lineage>
</organism>
<keyword evidence="2" id="KW-0472">Membrane</keyword>
<keyword evidence="2" id="KW-0812">Transmembrane</keyword>
<name>A0A5H3CWX7_9VIRU</name>